<keyword evidence="14" id="KW-1185">Reference proteome</keyword>
<evidence type="ECO:0000313" key="14">
    <source>
        <dbReference type="Proteomes" id="UP000317093"/>
    </source>
</evidence>
<reference evidence="13 14" key="1">
    <citation type="submission" date="2019-02" db="EMBL/GenBank/DDBJ databases">
        <title>Deep-cultivation of Planctomycetes and their phenomic and genomic characterization uncovers novel biology.</title>
        <authorList>
            <person name="Wiegand S."/>
            <person name="Jogler M."/>
            <person name="Boedeker C."/>
            <person name="Pinto D."/>
            <person name="Vollmers J."/>
            <person name="Rivas-Marin E."/>
            <person name="Kohn T."/>
            <person name="Peeters S.H."/>
            <person name="Heuer A."/>
            <person name="Rast P."/>
            <person name="Oberbeckmann S."/>
            <person name="Bunk B."/>
            <person name="Jeske O."/>
            <person name="Meyerdierks A."/>
            <person name="Storesund J.E."/>
            <person name="Kallscheuer N."/>
            <person name="Luecker S."/>
            <person name="Lage O.M."/>
            <person name="Pohl T."/>
            <person name="Merkel B.J."/>
            <person name="Hornburger P."/>
            <person name="Mueller R.-W."/>
            <person name="Bruemmer F."/>
            <person name="Labrenz M."/>
            <person name="Spormann A.M."/>
            <person name="Op den Camp H."/>
            <person name="Overmann J."/>
            <person name="Amann R."/>
            <person name="Jetten M.S.M."/>
            <person name="Mascher T."/>
            <person name="Medema M.H."/>
            <person name="Devos D.P."/>
            <person name="Kaster A.-K."/>
            <person name="Ovreas L."/>
            <person name="Rohde M."/>
            <person name="Galperin M.Y."/>
            <person name="Jogler C."/>
        </authorList>
    </citation>
    <scope>NUCLEOTIDE SEQUENCE [LARGE SCALE GENOMIC DNA]</scope>
    <source>
        <strain evidence="13 14">Pan216</strain>
    </source>
</reference>
<evidence type="ECO:0000313" key="13">
    <source>
        <dbReference type="EMBL" id="QDU62718.1"/>
    </source>
</evidence>
<dbReference type="PANTHER" id="PTHR30633:SF0">
    <property type="entry name" value="CYTOCHROME C-552"/>
    <property type="match status" value="1"/>
</dbReference>
<keyword evidence="12" id="KW-0812">Transmembrane</keyword>
<dbReference type="CDD" id="cd00548">
    <property type="entry name" value="NrfA-like"/>
    <property type="match status" value="1"/>
</dbReference>
<dbReference type="EC" id="1.7.2.2" evidence="3"/>
<dbReference type="PIRSF" id="PIRSF000243">
    <property type="entry name" value="Cyt_c552"/>
    <property type="match status" value="1"/>
</dbReference>
<dbReference type="GO" id="GO:0046872">
    <property type="term" value="F:metal ion binding"/>
    <property type="evidence" value="ECO:0007669"/>
    <property type="project" value="UniProtKB-KW"/>
</dbReference>
<dbReference type="SUPFAM" id="SSF48695">
    <property type="entry name" value="Multiheme cytochromes"/>
    <property type="match status" value="1"/>
</dbReference>
<name>A0A518B6V6_9BACT</name>
<evidence type="ECO:0000256" key="1">
    <source>
        <dbReference type="ARBA" id="ARBA00004196"/>
    </source>
</evidence>
<dbReference type="GO" id="GO:0042279">
    <property type="term" value="F:nitrite reductase (cytochrome, ammonia-forming) activity"/>
    <property type="evidence" value="ECO:0007669"/>
    <property type="project" value="UniProtKB-EC"/>
</dbReference>
<keyword evidence="6" id="KW-0732">Signal</keyword>
<evidence type="ECO:0000256" key="10">
    <source>
        <dbReference type="ARBA" id="ARBA00049131"/>
    </source>
</evidence>
<keyword evidence="9" id="KW-0408">Iron</keyword>
<evidence type="ECO:0000256" key="6">
    <source>
        <dbReference type="ARBA" id="ARBA00022729"/>
    </source>
</evidence>
<dbReference type="InterPro" id="IPR036280">
    <property type="entry name" value="Multihaem_cyt_sf"/>
</dbReference>
<evidence type="ECO:0000256" key="7">
    <source>
        <dbReference type="ARBA" id="ARBA00022837"/>
    </source>
</evidence>
<evidence type="ECO:0000256" key="8">
    <source>
        <dbReference type="ARBA" id="ARBA00023002"/>
    </source>
</evidence>
<sequence length="565" mass="63007">MSDHEYQARFRTRWVRMKRRGNTRLLVLAFLASAGATVLVTWVLVTIFGHKQEARTPFVRVAEVDEISTDPVPWGKNWPHQYDGWKATAGDKFYGGSSAMPQSKLETDPWLKRLYAGYAFSIDYREARGHAYMLYDQGVTERVTKKAQAGACLHCHGSTTVLYRKVGLEAMDEPSDPEALAADFNMPAVQRGFEELSQKPYQEVLALLKSVPDGTPDDPETVFPEAPAGGFNGEFAGKPVPENHPSMGEAHPVTCIDCHDPQTMAIRVTRPGFMQGIAALAESDDPVPHLPSITRWRKSGRKTKYDPNVDASRQEMRTFVCAQCHVEYYCANKMTLTFPWGNGLKMEDLESFWDETTFPDGTEFFDYIHGETGAPVYKVQHPEFELWSQGVHARAGVSCADCHMPYERVGAMKLSNHNVQSPMLNINNACQTCHHVPEQELRDRVATIQDRTRSLLERAAGAMTSMLDAIMEAKAAGVTDEQLANVFELQRKAMWRLDYVSSENSKGFHAAQEAARILGESIDYSRQAEALALRLRGPKAPSTKDLPTKPIEGVSDRAAKAASSK</sequence>
<feature type="region of interest" description="Disordered" evidence="11">
    <location>
        <begin position="535"/>
        <end position="565"/>
    </location>
</feature>
<protein>
    <recommendedName>
        <fullName evidence="3">nitrite reductase (cytochrome; ammonia-forming)</fullName>
        <ecNumber evidence="3">1.7.2.2</ecNumber>
    </recommendedName>
</protein>
<comment type="subcellular location">
    <subcellularLocation>
        <location evidence="1">Cell envelope</location>
    </subcellularLocation>
</comment>
<dbReference type="AlphaFoldDB" id="A0A518B6V6"/>
<evidence type="ECO:0000256" key="3">
    <source>
        <dbReference type="ARBA" id="ARBA00011887"/>
    </source>
</evidence>
<proteinExistence type="inferred from homology"/>
<dbReference type="InterPro" id="IPR003321">
    <property type="entry name" value="Cyt_c552"/>
</dbReference>
<feature type="transmembrane region" description="Helical" evidence="12">
    <location>
        <begin position="25"/>
        <end position="48"/>
    </location>
</feature>
<dbReference type="Pfam" id="PF02335">
    <property type="entry name" value="Cytochrom_C552"/>
    <property type="match status" value="2"/>
</dbReference>
<dbReference type="GO" id="GO:0019645">
    <property type="term" value="P:anaerobic electron transport chain"/>
    <property type="evidence" value="ECO:0007669"/>
    <property type="project" value="TreeGrafter"/>
</dbReference>
<comment type="similarity">
    <text evidence="2">Belongs to the cytochrome c-552 family.</text>
</comment>
<comment type="catalytic activity">
    <reaction evidence="10">
        <text>6 Fe(III)-[cytochrome c] + NH4(+) + 2 H2O = 6 Fe(II)-[cytochrome c] + nitrite + 8 H(+)</text>
        <dbReference type="Rhea" id="RHEA:13089"/>
        <dbReference type="Rhea" id="RHEA-COMP:10350"/>
        <dbReference type="Rhea" id="RHEA-COMP:14399"/>
        <dbReference type="ChEBI" id="CHEBI:15377"/>
        <dbReference type="ChEBI" id="CHEBI:15378"/>
        <dbReference type="ChEBI" id="CHEBI:16301"/>
        <dbReference type="ChEBI" id="CHEBI:28938"/>
        <dbReference type="ChEBI" id="CHEBI:29033"/>
        <dbReference type="ChEBI" id="CHEBI:29034"/>
        <dbReference type="EC" id="1.7.2.2"/>
    </reaction>
</comment>
<keyword evidence="5" id="KW-0479">Metal-binding</keyword>
<gene>
    <name evidence="13" type="primary">nrfA</name>
    <name evidence="13" type="ORF">Pan216_35870</name>
</gene>
<dbReference type="GO" id="GO:0030288">
    <property type="term" value="C:outer membrane-bounded periplasmic space"/>
    <property type="evidence" value="ECO:0007669"/>
    <property type="project" value="TreeGrafter"/>
</dbReference>
<dbReference type="Gene3D" id="1.20.140.10">
    <property type="entry name" value="Butyryl-CoA Dehydrogenase, subunit A, domain 3"/>
    <property type="match status" value="1"/>
</dbReference>
<dbReference type="KEGG" id="knv:Pan216_35870"/>
<keyword evidence="12" id="KW-0472">Membrane</keyword>
<accession>A0A518B6V6</accession>
<dbReference type="GO" id="GO:0020037">
    <property type="term" value="F:heme binding"/>
    <property type="evidence" value="ECO:0007669"/>
    <property type="project" value="TreeGrafter"/>
</dbReference>
<dbReference type="PANTHER" id="PTHR30633">
    <property type="entry name" value="CYTOCHROME C-552 RESPIRATORY NITRITE REDUCTASE"/>
    <property type="match status" value="1"/>
</dbReference>
<evidence type="ECO:0000256" key="5">
    <source>
        <dbReference type="ARBA" id="ARBA00022723"/>
    </source>
</evidence>
<dbReference type="Gene3D" id="1.10.1130.10">
    <property type="entry name" value="Flavocytochrome C3, Chain A"/>
    <property type="match status" value="2"/>
</dbReference>
<organism evidence="13 14">
    <name type="scientific">Kolteria novifilia</name>
    <dbReference type="NCBI Taxonomy" id="2527975"/>
    <lineage>
        <taxon>Bacteria</taxon>
        <taxon>Pseudomonadati</taxon>
        <taxon>Planctomycetota</taxon>
        <taxon>Planctomycetia</taxon>
        <taxon>Kolteriales</taxon>
        <taxon>Kolteriaceae</taxon>
        <taxon>Kolteria</taxon>
    </lineage>
</organism>
<dbReference type="EMBL" id="CP036279">
    <property type="protein sequence ID" value="QDU62718.1"/>
    <property type="molecule type" value="Genomic_DNA"/>
</dbReference>
<keyword evidence="12" id="KW-1133">Transmembrane helix</keyword>
<evidence type="ECO:0000256" key="9">
    <source>
        <dbReference type="ARBA" id="ARBA00023004"/>
    </source>
</evidence>
<evidence type="ECO:0000256" key="2">
    <source>
        <dbReference type="ARBA" id="ARBA00009288"/>
    </source>
</evidence>
<keyword evidence="4" id="KW-0349">Heme</keyword>
<keyword evidence="7" id="KW-0106">Calcium</keyword>
<keyword evidence="8 13" id="KW-0560">Oxidoreductase</keyword>
<evidence type="ECO:0000256" key="12">
    <source>
        <dbReference type="SAM" id="Phobius"/>
    </source>
</evidence>
<dbReference type="Proteomes" id="UP000317093">
    <property type="component" value="Chromosome"/>
</dbReference>
<evidence type="ECO:0000256" key="11">
    <source>
        <dbReference type="SAM" id="MobiDB-lite"/>
    </source>
</evidence>
<evidence type="ECO:0000256" key="4">
    <source>
        <dbReference type="ARBA" id="ARBA00022617"/>
    </source>
</evidence>